<dbReference type="EMBL" id="FNXT01000310">
    <property type="protein sequence ID" value="SZX63369.1"/>
    <property type="molecule type" value="Genomic_DNA"/>
</dbReference>
<dbReference type="Proteomes" id="UP000256970">
    <property type="component" value="Unassembled WGS sequence"/>
</dbReference>
<evidence type="ECO:0000256" key="1">
    <source>
        <dbReference type="ARBA" id="ARBA00008785"/>
    </source>
</evidence>
<dbReference type="InterPro" id="IPR046346">
    <property type="entry name" value="Aminoacid_DH-like_N_sf"/>
</dbReference>
<comment type="similarity">
    <text evidence="1">Belongs to the malic enzymes family.</text>
</comment>
<dbReference type="GO" id="GO:0006108">
    <property type="term" value="P:malate metabolic process"/>
    <property type="evidence" value="ECO:0007669"/>
    <property type="project" value="TreeGrafter"/>
</dbReference>
<protein>
    <recommendedName>
        <fullName evidence="10">Malic enzyme</fullName>
    </recommendedName>
</protein>
<evidence type="ECO:0000256" key="2">
    <source>
        <dbReference type="PIRSR" id="PIRSR000106-1"/>
    </source>
</evidence>
<evidence type="ECO:0008006" key="10">
    <source>
        <dbReference type="Google" id="ProtNLM"/>
    </source>
</evidence>
<feature type="binding site" evidence="3">
    <location>
        <position position="566"/>
    </location>
    <ligand>
        <name>(S)-malate</name>
        <dbReference type="ChEBI" id="CHEBI:15589"/>
    </ligand>
</feature>
<evidence type="ECO:0000256" key="4">
    <source>
        <dbReference type="PIRSR" id="PIRSR000106-3"/>
    </source>
</evidence>
<dbReference type="Gene3D" id="3.40.50.10380">
    <property type="entry name" value="Malic enzyme, N-terminal domain"/>
    <property type="match status" value="1"/>
</dbReference>
<feature type="active site" description="Proton donor" evidence="2">
    <location>
        <position position="216"/>
    </location>
</feature>
<proteinExistence type="inferred from homology"/>
<dbReference type="Gene3D" id="3.40.50.720">
    <property type="entry name" value="NAD(P)-binding Rossmann-like Domain"/>
    <property type="match status" value="1"/>
</dbReference>
<evidence type="ECO:0000256" key="5">
    <source>
        <dbReference type="SAM" id="MobiDB-lite"/>
    </source>
</evidence>
<dbReference type="InterPro" id="IPR001891">
    <property type="entry name" value="Malic_OxRdtase"/>
</dbReference>
<feature type="region of interest" description="Disordered" evidence="5">
    <location>
        <begin position="1"/>
        <end position="25"/>
    </location>
</feature>
<feature type="binding site" evidence="4">
    <location>
        <position position="359"/>
    </location>
    <ligand>
        <name>a divalent metal cation</name>
        <dbReference type="ChEBI" id="CHEBI:60240"/>
    </ligand>
</feature>
<dbReference type="SMART" id="SM01274">
    <property type="entry name" value="malic"/>
    <property type="match status" value="1"/>
</dbReference>
<feature type="domain" description="Malic enzyme N-terminal" evidence="7">
    <location>
        <begin position="193"/>
        <end position="373"/>
    </location>
</feature>
<dbReference type="NCBIfam" id="NF010052">
    <property type="entry name" value="PRK13529.1"/>
    <property type="match status" value="1"/>
</dbReference>
<feature type="region of interest" description="Disordered" evidence="5">
    <location>
        <begin position="82"/>
        <end position="121"/>
    </location>
</feature>
<accession>A0A383VF11</accession>
<dbReference type="PANTHER" id="PTHR23406">
    <property type="entry name" value="MALIC ENZYME-RELATED"/>
    <property type="match status" value="1"/>
</dbReference>
<reference evidence="8 9" key="1">
    <citation type="submission" date="2016-10" db="EMBL/GenBank/DDBJ databases">
        <authorList>
            <person name="Cai Z."/>
        </authorList>
    </citation>
    <scope>NUCLEOTIDE SEQUENCE [LARGE SCALE GENOMIC DNA]</scope>
</reference>
<evidence type="ECO:0000313" key="8">
    <source>
        <dbReference type="EMBL" id="SZX63369.1"/>
    </source>
</evidence>
<dbReference type="STRING" id="3088.A0A383VF11"/>
<comment type="cofactor">
    <cofactor evidence="4">
        <name>Mg(2+)</name>
        <dbReference type="ChEBI" id="CHEBI:18420"/>
    </cofactor>
    <cofactor evidence="4">
        <name>Mn(2+)</name>
        <dbReference type="ChEBI" id="CHEBI:29035"/>
    </cofactor>
    <text evidence="4">Divalent metal cations. Prefers magnesium or manganese.</text>
</comment>
<sequence>MLLLPAVHPPKLPSHKRQTLNRGRTTLKRHDLLRCVYFGVNEQQAATACLEGELVQLPATHRRGILQGMLGTAAMTITSPTADAAAAQPPAATADPAQQQSSSTGSSSSSSSSSESLSNAEACNGSARGAAAARDPTINSGCATPASVRQQQQMSGLVPPRQVGLDVEVMRAQAALDGCSTDLEKHRLLVTLKETNAAAFAALLQGDLEGLLPLVYTPTIGAACLAWGSLLPRPTGLYITSADRGKVDQVLQHWPSDEVRIAVVTDGERILGLGDLGAHGMGIPTGKCVVYSAAGAAPSWLLPITVDVGTNNAALLSDPLYIGQPQQRLRGQPYQALMLEVVQGLQRRFGRQVLLHWEDLAVRNAFSVLQLSQGAGVPTFNDDIQATAAVAVAAVLGGVRVPGVLPLAQQRWLFFGAGQANLGTARLLAQALQQQGLTAAAAKARIWMVDSKGLLLNTRQDLTPEKAEFAQSPSNLPGSAAAAAAARLVQSSSSSSSSGSGSSRSSNSQDTMQRLAAIVAAVQPTALIGAAAVQGAFDQPVIAAVTQAAAAAGGPSARPLVLVLSNPNSKAECSFEDALRWSGGRAVFASGSPWPAVTVQQAGSSAASFSSIDSSSSDSAYISSSSSSGVLLRPAQANNCLVFPGLGLGAVQAGAAAVTDEMLLAAAQAVAGMVTAEELRQECVLPRIGRLQEVTQAVAAAVAAAAPTPAGSGSFLLA</sequence>
<feature type="domain" description="Malic enzyme NAD-binding" evidence="6">
    <location>
        <begin position="384"/>
        <end position="707"/>
    </location>
</feature>
<dbReference type="GO" id="GO:0046872">
    <property type="term" value="F:metal ion binding"/>
    <property type="evidence" value="ECO:0007669"/>
    <property type="project" value="UniProtKB-KW"/>
</dbReference>
<feature type="active site" description="Proton acceptor" evidence="2">
    <location>
        <position position="287"/>
    </location>
</feature>
<dbReference type="Pfam" id="PF03949">
    <property type="entry name" value="Malic_M"/>
    <property type="match status" value="2"/>
</dbReference>
<name>A0A383VF11_TETOB</name>
<evidence type="ECO:0000256" key="3">
    <source>
        <dbReference type="PIRSR" id="PIRSR000106-2"/>
    </source>
</evidence>
<feature type="binding site" evidence="4">
    <location>
        <position position="383"/>
    </location>
    <ligand>
        <name>a divalent metal cation</name>
        <dbReference type="ChEBI" id="CHEBI:60240"/>
    </ligand>
</feature>
<feature type="binding site" evidence="4">
    <location>
        <position position="358"/>
    </location>
    <ligand>
        <name>a divalent metal cation</name>
        <dbReference type="ChEBI" id="CHEBI:60240"/>
    </ligand>
</feature>
<dbReference type="SUPFAM" id="SSF53223">
    <property type="entry name" value="Aminoacid dehydrogenase-like, N-terminal domain"/>
    <property type="match status" value="1"/>
</dbReference>
<evidence type="ECO:0000259" key="6">
    <source>
        <dbReference type="SMART" id="SM00919"/>
    </source>
</evidence>
<dbReference type="SMART" id="SM00919">
    <property type="entry name" value="Malic_M"/>
    <property type="match status" value="1"/>
</dbReference>
<dbReference type="PIRSF" id="PIRSF000106">
    <property type="entry name" value="ME"/>
    <property type="match status" value="1"/>
</dbReference>
<feature type="binding site" evidence="3">
    <location>
        <position position="638"/>
    </location>
    <ligand>
        <name>(S)-malate</name>
        <dbReference type="ChEBI" id="CHEBI:15589"/>
    </ligand>
</feature>
<dbReference type="Pfam" id="PF00390">
    <property type="entry name" value="malic"/>
    <property type="match status" value="1"/>
</dbReference>
<gene>
    <name evidence="8" type="ORF">BQ4739_LOCUS3921</name>
</gene>
<feature type="binding site" evidence="3">
    <location>
        <position position="269"/>
    </location>
    <ligand>
        <name>(S)-malate</name>
        <dbReference type="ChEBI" id="CHEBI:15589"/>
    </ligand>
</feature>
<dbReference type="InterPro" id="IPR036291">
    <property type="entry name" value="NAD(P)-bd_dom_sf"/>
</dbReference>
<evidence type="ECO:0000313" key="9">
    <source>
        <dbReference type="Proteomes" id="UP000256970"/>
    </source>
</evidence>
<dbReference type="SUPFAM" id="SSF51735">
    <property type="entry name" value="NAD(P)-binding Rossmann-fold domains"/>
    <property type="match status" value="1"/>
</dbReference>
<dbReference type="InterPro" id="IPR012302">
    <property type="entry name" value="Malic_NAD-bd"/>
</dbReference>
<dbReference type="AlphaFoldDB" id="A0A383VF11"/>
<keyword evidence="4" id="KW-0479">Metal-binding</keyword>
<dbReference type="InterPro" id="IPR037062">
    <property type="entry name" value="Malic_N_dom_sf"/>
</dbReference>
<dbReference type="InterPro" id="IPR012301">
    <property type="entry name" value="Malic_N_dom"/>
</dbReference>
<dbReference type="GO" id="GO:0004473">
    <property type="term" value="F:malate dehydrogenase (decarboxylating) (NADP+) activity"/>
    <property type="evidence" value="ECO:0007669"/>
    <property type="project" value="TreeGrafter"/>
</dbReference>
<dbReference type="PRINTS" id="PR00072">
    <property type="entry name" value="MALOXRDTASE"/>
</dbReference>
<keyword evidence="9" id="KW-1185">Reference proteome</keyword>
<dbReference type="PANTHER" id="PTHR23406:SF79">
    <property type="entry name" value="MALATE DEHYDROGENASE (OXALOACETATE-DECARBOXYLATING)"/>
    <property type="match status" value="1"/>
</dbReference>
<organism evidence="8 9">
    <name type="scientific">Tetradesmus obliquus</name>
    <name type="common">Green alga</name>
    <name type="synonym">Acutodesmus obliquus</name>
    <dbReference type="NCBI Taxonomy" id="3088"/>
    <lineage>
        <taxon>Eukaryota</taxon>
        <taxon>Viridiplantae</taxon>
        <taxon>Chlorophyta</taxon>
        <taxon>core chlorophytes</taxon>
        <taxon>Chlorophyceae</taxon>
        <taxon>CS clade</taxon>
        <taxon>Sphaeropleales</taxon>
        <taxon>Scenedesmaceae</taxon>
        <taxon>Tetradesmus</taxon>
    </lineage>
</organism>
<evidence type="ECO:0000259" key="7">
    <source>
        <dbReference type="SMART" id="SM01274"/>
    </source>
</evidence>
<dbReference type="GO" id="GO:0051287">
    <property type="term" value="F:NAD binding"/>
    <property type="evidence" value="ECO:0007669"/>
    <property type="project" value="InterPro"/>
</dbReference>